<evidence type="ECO:0000313" key="1">
    <source>
        <dbReference type="EMBL" id="PPQ83227.1"/>
    </source>
</evidence>
<dbReference type="EMBL" id="NHYD01003033">
    <property type="protein sequence ID" value="PPQ83227.1"/>
    <property type="molecule type" value="Genomic_DNA"/>
</dbReference>
<keyword evidence="2" id="KW-1185">Reference proteome</keyword>
<protein>
    <submittedName>
        <fullName evidence="1">Uncharacterized protein</fullName>
    </submittedName>
</protein>
<dbReference type="OrthoDB" id="2937802at2759"/>
<proteinExistence type="predicted"/>
<accession>A0A409WXK8</accession>
<organism evidence="1 2">
    <name type="scientific">Psilocybe cyanescens</name>
    <dbReference type="NCBI Taxonomy" id="93625"/>
    <lineage>
        <taxon>Eukaryota</taxon>
        <taxon>Fungi</taxon>
        <taxon>Dikarya</taxon>
        <taxon>Basidiomycota</taxon>
        <taxon>Agaricomycotina</taxon>
        <taxon>Agaricomycetes</taxon>
        <taxon>Agaricomycetidae</taxon>
        <taxon>Agaricales</taxon>
        <taxon>Agaricineae</taxon>
        <taxon>Strophariaceae</taxon>
        <taxon>Psilocybe</taxon>
    </lineage>
</organism>
<sequence>MSRSQVNVENITPGMVIYAAPGPLIVEDVLTTQTLSKQRKDKHPLLVLSVDAPAQSITVTYIASFKGASNLASVQMRGGIAAKKDFVPIIPATKEYEHDPISWESHPAPIPAGWVSVRNKTVLTAATFTTFNDEKYFTAETAGDIDALINTIV</sequence>
<reference evidence="1 2" key="1">
    <citation type="journal article" date="2018" name="Evol. Lett.">
        <title>Horizontal gene cluster transfer increased hallucinogenic mushroom diversity.</title>
        <authorList>
            <person name="Reynolds H.T."/>
            <person name="Vijayakumar V."/>
            <person name="Gluck-Thaler E."/>
            <person name="Korotkin H.B."/>
            <person name="Matheny P.B."/>
            <person name="Slot J.C."/>
        </authorList>
    </citation>
    <scope>NUCLEOTIDE SEQUENCE [LARGE SCALE GENOMIC DNA]</scope>
    <source>
        <strain evidence="1 2">2631</strain>
    </source>
</reference>
<dbReference type="Proteomes" id="UP000283269">
    <property type="component" value="Unassembled WGS sequence"/>
</dbReference>
<evidence type="ECO:0000313" key="2">
    <source>
        <dbReference type="Proteomes" id="UP000283269"/>
    </source>
</evidence>
<comment type="caution">
    <text evidence="1">The sequence shown here is derived from an EMBL/GenBank/DDBJ whole genome shotgun (WGS) entry which is preliminary data.</text>
</comment>
<dbReference type="InParanoid" id="A0A409WXK8"/>
<name>A0A409WXK8_PSICY</name>
<dbReference type="AlphaFoldDB" id="A0A409WXK8"/>
<gene>
    <name evidence="1" type="ORF">CVT25_004286</name>
</gene>